<reference evidence="2" key="1">
    <citation type="journal article" date="2014" name="Front. Microbiol.">
        <title>High frequency of phylogenetically diverse reductive dehalogenase-homologous genes in deep subseafloor sedimentary metagenomes.</title>
        <authorList>
            <person name="Kawai M."/>
            <person name="Futagami T."/>
            <person name="Toyoda A."/>
            <person name="Takaki Y."/>
            <person name="Nishi S."/>
            <person name="Hori S."/>
            <person name="Arai W."/>
            <person name="Tsubouchi T."/>
            <person name="Morono Y."/>
            <person name="Uchiyama I."/>
            <person name="Ito T."/>
            <person name="Fujiyama A."/>
            <person name="Inagaki F."/>
            <person name="Takami H."/>
        </authorList>
    </citation>
    <scope>NUCLEOTIDE SEQUENCE</scope>
    <source>
        <strain evidence="2">Expedition CK06-06</strain>
    </source>
</reference>
<dbReference type="InterPro" id="IPR007742">
    <property type="entry name" value="NosD_dom"/>
</dbReference>
<dbReference type="InterPro" id="IPR011050">
    <property type="entry name" value="Pectin_lyase_fold/virulence"/>
</dbReference>
<feature type="non-terminal residue" evidence="2">
    <location>
        <position position="132"/>
    </location>
</feature>
<accession>X1SEW5</accession>
<dbReference type="Pfam" id="PF05048">
    <property type="entry name" value="NosD"/>
    <property type="match status" value="1"/>
</dbReference>
<name>X1SEW5_9ZZZZ</name>
<comment type="caution">
    <text evidence="2">The sequence shown here is derived from an EMBL/GenBank/DDBJ whole genome shotgun (WGS) entry which is preliminary data.</text>
</comment>
<dbReference type="NCBIfam" id="TIGR03804">
    <property type="entry name" value="para_beta_helix"/>
    <property type="match status" value="2"/>
</dbReference>
<dbReference type="InterPro" id="IPR022441">
    <property type="entry name" value="Para_beta_helix_rpt-2"/>
</dbReference>
<dbReference type="SUPFAM" id="SSF51126">
    <property type="entry name" value="Pectin lyase-like"/>
    <property type="match status" value="1"/>
</dbReference>
<protein>
    <recommendedName>
        <fullName evidence="1">Periplasmic copper-binding protein NosD beta helix domain-containing protein</fullName>
    </recommendedName>
</protein>
<sequence>MKAIKRNIAGLFRFIGLLFSLFIPAPRPNAPRPETLREEEDKYEAIIGPSEPLTVVETRFCPKCHQPVCQVRRTKQGVEIIQNGRVLVTVGGNIMISKNGGHGIYVAGSNSNTISGNNCQGNSNYGIVAGGN</sequence>
<proteinExistence type="predicted"/>
<evidence type="ECO:0000313" key="2">
    <source>
        <dbReference type="EMBL" id="GAI77696.1"/>
    </source>
</evidence>
<gene>
    <name evidence="2" type="ORF">S12H4_24408</name>
</gene>
<dbReference type="Gene3D" id="2.160.20.10">
    <property type="entry name" value="Single-stranded right-handed beta-helix, Pectin lyase-like"/>
    <property type="match status" value="1"/>
</dbReference>
<feature type="domain" description="Periplasmic copper-binding protein NosD beta helix" evidence="1">
    <location>
        <begin position="68"/>
        <end position="128"/>
    </location>
</feature>
<dbReference type="InterPro" id="IPR012334">
    <property type="entry name" value="Pectin_lyas_fold"/>
</dbReference>
<dbReference type="EMBL" id="BARW01013237">
    <property type="protein sequence ID" value="GAI77696.1"/>
    <property type="molecule type" value="Genomic_DNA"/>
</dbReference>
<evidence type="ECO:0000259" key="1">
    <source>
        <dbReference type="Pfam" id="PF05048"/>
    </source>
</evidence>
<dbReference type="AlphaFoldDB" id="X1SEW5"/>
<organism evidence="2">
    <name type="scientific">marine sediment metagenome</name>
    <dbReference type="NCBI Taxonomy" id="412755"/>
    <lineage>
        <taxon>unclassified sequences</taxon>
        <taxon>metagenomes</taxon>
        <taxon>ecological metagenomes</taxon>
    </lineage>
</organism>